<dbReference type="Proteomes" id="UP001457282">
    <property type="component" value="Unassembled WGS sequence"/>
</dbReference>
<evidence type="ECO:0000313" key="2">
    <source>
        <dbReference type="Proteomes" id="UP001457282"/>
    </source>
</evidence>
<sequence>MGGRFGVLLNWIEGLFEGEVRVGSWWLQEATACRQMVEDRAEVAAVSLRTENGGGELFPNAKAVLK</sequence>
<name>A0AAW1Y7A9_RUBAR</name>
<protein>
    <submittedName>
        <fullName evidence="1">Uncharacterized protein</fullName>
    </submittedName>
</protein>
<evidence type="ECO:0000313" key="1">
    <source>
        <dbReference type="EMBL" id="KAK9943607.1"/>
    </source>
</evidence>
<proteinExistence type="predicted"/>
<accession>A0AAW1Y7A9</accession>
<organism evidence="1 2">
    <name type="scientific">Rubus argutus</name>
    <name type="common">Southern blackberry</name>
    <dbReference type="NCBI Taxonomy" id="59490"/>
    <lineage>
        <taxon>Eukaryota</taxon>
        <taxon>Viridiplantae</taxon>
        <taxon>Streptophyta</taxon>
        <taxon>Embryophyta</taxon>
        <taxon>Tracheophyta</taxon>
        <taxon>Spermatophyta</taxon>
        <taxon>Magnoliopsida</taxon>
        <taxon>eudicotyledons</taxon>
        <taxon>Gunneridae</taxon>
        <taxon>Pentapetalae</taxon>
        <taxon>rosids</taxon>
        <taxon>fabids</taxon>
        <taxon>Rosales</taxon>
        <taxon>Rosaceae</taxon>
        <taxon>Rosoideae</taxon>
        <taxon>Rosoideae incertae sedis</taxon>
        <taxon>Rubus</taxon>
    </lineage>
</organism>
<reference evidence="1 2" key="1">
    <citation type="journal article" date="2023" name="G3 (Bethesda)">
        <title>A chromosome-length genome assembly and annotation of blackberry (Rubus argutus, cv. 'Hillquist').</title>
        <authorList>
            <person name="Bruna T."/>
            <person name="Aryal R."/>
            <person name="Dudchenko O."/>
            <person name="Sargent D.J."/>
            <person name="Mead D."/>
            <person name="Buti M."/>
            <person name="Cavallini A."/>
            <person name="Hytonen T."/>
            <person name="Andres J."/>
            <person name="Pham M."/>
            <person name="Weisz D."/>
            <person name="Mascagni F."/>
            <person name="Usai G."/>
            <person name="Natali L."/>
            <person name="Bassil N."/>
            <person name="Fernandez G.E."/>
            <person name="Lomsadze A."/>
            <person name="Armour M."/>
            <person name="Olukolu B."/>
            <person name="Poorten T."/>
            <person name="Britton C."/>
            <person name="Davik J."/>
            <person name="Ashrafi H."/>
            <person name="Aiden E.L."/>
            <person name="Borodovsky M."/>
            <person name="Worthington M."/>
        </authorList>
    </citation>
    <scope>NUCLEOTIDE SEQUENCE [LARGE SCALE GENOMIC DNA]</scope>
    <source>
        <strain evidence="1">PI 553951</strain>
    </source>
</reference>
<comment type="caution">
    <text evidence="1">The sequence shown here is derived from an EMBL/GenBank/DDBJ whole genome shotgun (WGS) entry which is preliminary data.</text>
</comment>
<dbReference type="AlphaFoldDB" id="A0AAW1Y7A9"/>
<keyword evidence="2" id="KW-1185">Reference proteome</keyword>
<dbReference type="EMBL" id="JBEDUW010000002">
    <property type="protein sequence ID" value="KAK9943607.1"/>
    <property type="molecule type" value="Genomic_DNA"/>
</dbReference>
<gene>
    <name evidence="1" type="ORF">M0R45_009210</name>
</gene>